<gene>
    <name evidence="2" type="ORF">GGR43_002056</name>
</gene>
<dbReference type="AlphaFoldDB" id="A0A7W6FQT3"/>
<evidence type="ECO:0000313" key="3">
    <source>
        <dbReference type="Proteomes" id="UP000571950"/>
    </source>
</evidence>
<dbReference type="Proteomes" id="UP000571950">
    <property type="component" value="Unassembled WGS sequence"/>
</dbReference>
<dbReference type="Pfam" id="PF06676">
    <property type="entry name" value="DUF1178"/>
    <property type="match status" value="1"/>
</dbReference>
<evidence type="ECO:0000313" key="2">
    <source>
        <dbReference type="EMBL" id="MBB3926339.1"/>
    </source>
</evidence>
<comment type="caution">
    <text evidence="2">The sequence shown here is derived from an EMBL/GenBank/DDBJ whole genome shotgun (WGS) entry which is preliminary data.</text>
</comment>
<feature type="region of interest" description="Disordered" evidence="1">
    <location>
        <begin position="55"/>
        <end position="84"/>
    </location>
</feature>
<dbReference type="EMBL" id="JACIDT010000006">
    <property type="protein sequence ID" value="MBB3926339.1"/>
    <property type="molecule type" value="Genomic_DNA"/>
</dbReference>
<organism evidence="2 3">
    <name type="scientific">Sphingobium jiangsuense</name>
    <dbReference type="NCBI Taxonomy" id="870476"/>
    <lineage>
        <taxon>Bacteria</taxon>
        <taxon>Pseudomonadati</taxon>
        <taxon>Pseudomonadota</taxon>
        <taxon>Alphaproteobacteria</taxon>
        <taxon>Sphingomonadales</taxon>
        <taxon>Sphingomonadaceae</taxon>
        <taxon>Sphingobium</taxon>
    </lineage>
</organism>
<evidence type="ECO:0008006" key="4">
    <source>
        <dbReference type="Google" id="ProtNLM"/>
    </source>
</evidence>
<name>A0A7W6FQT3_9SPHN</name>
<evidence type="ECO:0000256" key="1">
    <source>
        <dbReference type="SAM" id="MobiDB-lite"/>
    </source>
</evidence>
<accession>A0A7W6FQT3</accession>
<dbReference type="PIRSF" id="PIRSF032131">
    <property type="entry name" value="UCP032131"/>
    <property type="match status" value="1"/>
</dbReference>
<dbReference type="InterPro" id="IPR009562">
    <property type="entry name" value="DUF1178"/>
</dbReference>
<feature type="compositionally biased region" description="Low complexity" evidence="1">
    <location>
        <begin position="72"/>
        <end position="83"/>
    </location>
</feature>
<protein>
    <recommendedName>
        <fullName evidence="4">DUF1178 family protein</fullName>
    </recommendedName>
</protein>
<dbReference type="RefSeq" id="WP_188071874.1">
    <property type="nucleotide sequence ID" value="NZ_BSPS01000016.1"/>
</dbReference>
<reference evidence="2 3" key="1">
    <citation type="submission" date="2020-08" db="EMBL/GenBank/DDBJ databases">
        <title>Genomic Encyclopedia of Type Strains, Phase IV (KMG-IV): sequencing the most valuable type-strain genomes for metagenomic binning, comparative biology and taxonomic classification.</title>
        <authorList>
            <person name="Goeker M."/>
        </authorList>
    </citation>
    <scope>NUCLEOTIDE SEQUENCE [LARGE SCALE GENOMIC DNA]</scope>
    <source>
        <strain evidence="2 3">DSM 26189</strain>
    </source>
</reference>
<keyword evidence="3" id="KW-1185">Reference proteome</keyword>
<sequence>MIVFDLKCLRGGHVFEGWFGSSEDFERQKVGGLLLCPFCGDVEVEKAVMAPAVGAKSNQRDGGGVPARLQSGAPAEGAAAGAATERTLSMHKGMDSEKVGKLMQALAHAQAEALADSEWVGRRFAEEARAMHYGEEDQRPIHGEVDAREARDLIEEGVEVAPLLFPIVPPKAQN</sequence>
<proteinExistence type="predicted"/>